<sequence length="195" mass="22478">MSAPAERKPLSGDGKFEAASTQSQWGQKTNFNFCFGSHCSRSMRGFTILRAVITSVVLFRLFFSQFQIEESRDTLSIFQFNLSLVYVACNILITALLWAGTFGKKKMCLPIYVFSEVIFTFCWFLVFFRNGLSNEMQYVGYGIFGAVLIFFLVFFCGVLSPYYVYLRIKGREEKIQLKRIVKLLTRKEGRSINEV</sequence>
<proteinExistence type="predicted"/>
<accession>A0A8R1UJ56</accession>
<reference evidence="1" key="2">
    <citation type="submission" date="2022-06" db="UniProtKB">
        <authorList>
            <consortium name="EnsemblMetazoa"/>
        </authorList>
    </citation>
    <scope>IDENTIFICATION</scope>
    <source>
        <strain evidence="1">PS312</strain>
    </source>
</reference>
<organism evidence="1 2">
    <name type="scientific">Pristionchus pacificus</name>
    <name type="common">Parasitic nematode worm</name>
    <dbReference type="NCBI Taxonomy" id="54126"/>
    <lineage>
        <taxon>Eukaryota</taxon>
        <taxon>Metazoa</taxon>
        <taxon>Ecdysozoa</taxon>
        <taxon>Nematoda</taxon>
        <taxon>Chromadorea</taxon>
        <taxon>Rhabditida</taxon>
        <taxon>Rhabditina</taxon>
        <taxon>Diplogasteromorpha</taxon>
        <taxon>Diplogasteroidea</taxon>
        <taxon>Neodiplogasteridae</taxon>
        <taxon>Pristionchus</taxon>
    </lineage>
</organism>
<dbReference type="Proteomes" id="UP000005239">
    <property type="component" value="Unassembled WGS sequence"/>
</dbReference>
<keyword evidence="2" id="KW-1185">Reference proteome</keyword>
<gene>
    <name evidence="1" type="primary">WBGene00117821</name>
</gene>
<dbReference type="EnsemblMetazoa" id="PPA28267.1">
    <property type="protein sequence ID" value="PPA28267.1"/>
    <property type="gene ID" value="WBGene00117821"/>
</dbReference>
<accession>A0A2A6B5V2</accession>
<name>A0A2A6B5V2_PRIPA</name>
<evidence type="ECO:0000313" key="2">
    <source>
        <dbReference type="Proteomes" id="UP000005239"/>
    </source>
</evidence>
<reference evidence="2" key="1">
    <citation type="journal article" date="2008" name="Nat. Genet.">
        <title>The Pristionchus pacificus genome provides a unique perspective on nematode lifestyle and parasitism.</title>
        <authorList>
            <person name="Dieterich C."/>
            <person name="Clifton S.W."/>
            <person name="Schuster L.N."/>
            <person name="Chinwalla A."/>
            <person name="Delehaunty K."/>
            <person name="Dinkelacker I."/>
            <person name="Fulton L."/>
            <person name="Fulton R."/>
            <person name="Godfrey J."/>
            <person name="Minx P."/>
            <person name="Mitreva M."/>
            <person name="Roeseler W."/>
            <person name="Tian H."/>
            <person name="Witte H."/>
            <person name="Yang S.P."/>
            <person name="Wilson R.K."/>
            <person name="Sommer R.J."/>
        </authorList>
    </citation>
    <scope>NUCLEOTIDE SEQUENCE [LARGE SCALE GENOMIC DNA]</scope>
    <source>
        <strain evidence="2">PS312</strain>
    </source>
</reference>
<dbReference type="AlphaFoldDB" id="A0A2A6B5V2"/>
<evidence type="ECO:0000313" key="1">
    <source>
        <dbReference type="EnsemblMetazoa" id="PPA28267.1"/>
    </source>
</evidence>
<protein>
    <submittedName>
        <fullName evidence="1">Uncharacterized protein</fullName>
    </submittedName>
</protein>